<gene>
    <name evidence="1" type="ORF">EV421DRAFT_1712613</name>
</gene>
<evidence type="ECO:0008006" key="3">
    <source>
        <dbReference type="Google" id="ProtNLM"/>
    </source>
</evidence>
<evidence type="ECO:0000313" key="1">
    <source>
        <dbReference type="EMBL" id="KAK0440298.1"/>
    </source>
</evidence>
<comment type="caution">
    <text evidence="1">The sequence shown here is derived from an EMBL/GenBank/DDBJ whole genome shotgun (WGS) entry which is preliminary data.</text>
</comment>
<feature type="non-terminal residue" evidence="1">
    <location>
        <position position="116"/>
    </location>
</feature>
<name>A0AA39MND2_9AGAR</name>
<keyword evidence="2" id="KW-1185">Reference proteome</keyword>
<sequence>MGRPLHWYYAVDRHRGGRVSDSNLQNRLWALNSGQTQHRLGRIPLVIGMPLMISQNYDVDGGVVNGMAGTLEKIRYWTDEAGLRHAVSCVIRVDDMSSPALPGLRPGQAVAIHDDV</sequence>
<dbReference type="AlphaFoldDB" id="A0AA39MND2"/>
<evidence type="ECO:0000313" key="2">
    <source>
        <dbReference type="Proteomes" id="UP001175226"/>
    </source>
</evidence>
<accession>A0AA39MND2</accession>
<dbReference type="Proteomes" id="UP001175226">
    <property type="component" value="Unassembled WGS sequence"/>
</dbReference>
<reference evidence="1" key="1">
    <citation type="submission" date="2023-06" db="EMBL/GenBank/DDBJ databases">
        <authorList>
            <consortium name="Lawrence Berkeley National Laboratory"/>
            <person name="Ahrendt S."/>
            <person name="Sahu N."/>
            <person name="Indic B."/>
            <person name="Wong-Bajracharya J."/>
            <person name="Merenyi Z."/>
            <person name="Ke H.-M."/>
            <person name="Monk M."/>
            <person name="Kocsube S."/>
            <person name="Drula E."/>
            <person name="Lipzen A."/>
            <person name="Balint B."/>
            <person name="Henrissat B."/>
            <person name="Andreopoulos B."/>
            <person name="Martin F.M."/>
            <person name="Harder C.B."/>
            <person name="Rigling D."/>
            <person name="Ford K.L."/>
            <person name="Foster G.D."/>
            <person name="Pangilinan J."/>
            <person name="Papanicolaou A."/>
            <person name="Barry K."/>
            <person name="LaButti K."/>
            <person name="Viragh M."/>
            <person name="Koriabine M."/>
            <person name="Yan M."/>
            <person name="Riley R."/>
            <person name="Champramary S."/>
            <person name="Plett K.L."/>
            <person name="Tsai I.J."/>
            <person name="Slot J."/>
            <person name="Sipos G."/>
            <person name="Plett J."/>
            <person name="Nagy L.G."/>
            <person name="Grigoriev I.V."/>
        </authorList>
    </citation>
    <scope>NUCLEOTIDE SEQUENCE</scope>
    <source>
        <strain evidence="1">FPL87.14</strain>
    </source>
</reference>
<protein>
    <recommendedName>
        <fullName evidence="3">DNA helicase</fullName>
    </recommendedName>
</protein>
<organism evidence="1 2">
    <name type="scientific">Armillaria borealis</name>
    <dbReference type="NCBI Taxonomy" id="47425"/>
    <lineage>
        <taxon>Eukaryota</taxon>
        <taxon>Fungi</taxon>
        <taxon>Dikarya</taxon>
        <taxon>Basidiomycota</taxon>
        <taxon>Agaricomycotina</taxon>
        <taxon>Agaricomycetes</taxon>
        <taxon>Agaricomycetidae</taxon>
        <taxon>Agaricales</taxon>
        <taxon>Marasmiineae</taxon>
        <taxon>Physalacriaceae</taxon>
        <taxon>Armillaria</taxon>
    </lineage>
</organism>
<proteinExistence type="predicted"/>
<dbReference type="EMBL" id="JAUEPT010000034">
    <property type="protein sequence ID" value="KAK0440298.1"/>
    <property type="molecule type" value="Genomic_DNA"/>
</dbReference>